<evidence type="ECO:0000313" key="2">
    <source>
        <dbReference type="Proteomes" id="UP000030744"/>
    </source>
</evidence>
<gene>
    <name evidence="1" type="ORF">EMH_0088060</name>
</gene>
<dbReference type="Proteomes" id="UP000030744">
    <property type="component" value="Unassembled WGS sequence"/>
</dbReference>
<reference evidence="1" key="1">
    <citation type="submission" date="2013-10" db="EMBL/GenBank/DDBJ databases">
        <title>Genomic analysis of the causative agents of coccidiosis in chickens.</title>
        <authorList>
            <person name="Reid A.J."/>
            <person name="Blake D."/>
            <person name="Billington K."/>
            <person name="Browne H."/>
            <person name="Dunn M."/>
            <person name="Hung S."/>
            <person name="Kawahara F."/>
            <person name="Miranda-Saavedra D."/>
            <person name="Mourier T."/>
            <person name="Nagra H."/>
            <person name="Otto T.D."/>
            <person name="Rawlings N."/>
            <person name="Sanchez A."/>
            <person name="Sanders M."/>
            <person name="Subramaniam C."/>
            <person name="Tay Y."/>
            <person name="Dear P."/>
            <person name="Doerig C."/>
            <person name="Gruber A."/>
            <person name="Parkinson J."/>
            <person name="Shirley M."/>
            <person name="Wan K.L."/>
            <person name="Berriman M."/>
            <person name="Tomley F."/>
            <person name="Pain A."/>
        </authorList>
    </citation>
    <scope>NUCLEOTIDE SEQUENCE [LARGE SCALE GENOMIC DNA]</scope>
    <source>
        <strain evidence="1">Houghton</strain>
    </source>
</reference>
<dbReference type="GeneID" id="25383094"/>
<proteinExistence type="predicted"/>
<organism evidence="1 2">
    <name type="scientific">Eimeria mitis</name>
    <dbReference type="NCBI Taxonomy" id="44415"/>
    <lineage>
        <taxon>Eukaryota</taxon>
        <taxon>Sar</taxon>
        <taxon>Alveolata</taxon>
        <taxon>Apicomplexa</taxon>
        <taxon>Conoidasida</taxon>
        <taxon>Coccidia</taxon>
        <taxon>Eucoccidiorida</taxon>
        <taxon>Eimeriorina</taxon>
        <taxon>Eimeriidae</taxon>
        <taxon>Eimeria</taxon>
    </lineage>
</organism>
<reference evidence="1" key="2">
    <citation type="submission" date="2013-10" db="EMBL/GenBank/DDBJ databases">
        <authorList>
            <person name="Aslett M."/>
        </authorList>
    </citation>
    <scope>NUCLEOTIDE SEQUENCE [LARGE SCALE GENOMIC DNA]</scope>
    <source>
        <strain evidence="1">Houghton</strain>
    </source>
</reference>
<accession>U6KBE5</accession>
<evidence type="ECO:0000313" key="1">
    <source>
        <dbReference type="EMBL" id="CDJ34126.1"/>
    </source>
</evidence>
<name>U6KBE5_9EIME</name>
<dbReference type="EMBL" id="HG686128">
    <property type="protein sequence ID" value="CDJ34126.1"/>
    <property type="molecule type" value="Genomic_DNA"/>
</dbReference>
<sequence length="85" mass="9337">MLMENESKAQRASREQRGRIGNANAICLHGRSLDTELDWMYHQACVALEMSNAHRRLGVHIGGPPGLLPNILDTNVAMGIGSDRL</sequence>
<keyword evidence="2" id="KW-1185">Reference proteome</keyword>
<dbReference type="RefSeq" id="XP_013356689.1">
    <property type="nucleotide sequence ID" value="XM_013501235.1"/>
</dbReference>
<protein>
    <submittedName>
        <fullName evidence="1">Uncharacterized protein</fullName>
    </submittedName>
</protein>
<dbReference type="VEuPathDB" id="ToxoDB:EMH_0088060"/>
<dbReference type="AlphaFoldDB" id="U6KBE5"/>